<proteinExistence type="predicted"/>
<dbReference type="AlphaFoldDB" id="A0A2S9YDL5"/>
<sequence>MIKKMYKVERKAKLRGLKPEARRRLRIKHSRPLLLALFKWITEHAGTEPPSSPLARAFTYALNQRRALERFLEDGRLPLDNTGAERALRGIAVGRNNWQFAGNDASGRRKAIMYSLIRTCELNGVEPWAYLRDVLTRIADGWPQKRLAELLPQNWSPDAVASAA</sequence>
<dbReference type="Proteomes" id="UP000237968">
    <property type="component" value="Unassembled WGS sequence"/>
</dbReference>
<name>A0A2S9YDL5_9BACT</name>
<dbReference type="Pfam" id="PF03050">
    <property type="entry name" value="DDE_Tnp_IS66"/>
    <property type="match status" value="1"/>
</dbReference>
<dbReference type="PANTHER" id="PTHR33678">
    <property type="entry name" value="BLL1576 PROTEIN"/>
    <property type="match status" value="1"/>
</dbReference>
<dbReference type="EMBL" id="PVNK01000103">
    <property type="protein sequence ID" value="PRQ03217.1"/>
    <property type="molecule type" value="Genomic_DNA"/>
</dbReference>
<keyword evidence="4" id="KW-1185">Reference proteome</keyword>
<reference evidence="3 4" key="1">
    <citation type="submission" date="2018-03" db="EMBL/GenBank/DDBJ databases">
        <title>Draft Genome Sequences of the Obligatory Marine Myxobacteria Enhygromyxa salina SWB005.</title>
        <authorList>
            <person name="Poehlein A."/>
            <person name="Moghaddam J.A."/>
            <person name="Harms H."/>
            <person name="Alanjari M."/>
            <person name="Koenig G.M."/>
            <person name="Daniel R."/>
            <person name="Schaeberle T.F."/>
        </authorList>
    </citation>
    <scope>NUCLEOTIDE SEQUENCE [LARGE SCALE GENOMIC DNA]</scope>
    <source>
        <strain evidence="3 4">SWB005</strain>
    </source>
</reference>
<evidence type="ECO:0000313" key="3">
    <source>
        <dbReference type="EMBL" id="PRQ03217.1"/>
    </source>
</evidence>
<comment type="caution">
    <text evidence="3">The sequence shown here is derived from an EMBL/GenBank/DDBJ whole genome shotgun (WGS) entry which is preliminary data.</text>
</comment>
<evidence type="ECO:0000259" key="2">
    <source>
        <dbReference type="Pfam" id="PF13817"/>
    </source>
</evidence>
<evidence type="ECO:0000259" key="1">
    <source>
        <dbReference type="Pfam" id="PF03050"/>
    </source>
</evidence>
<dbReference type="PANTHER" id="PTHR33678:SF1">
    <property type="entry name" value="BLL1576 PROTEIN"/>
    <property type="match status" value="1"/>
</dbReference>
<feature type="domain" description="Transposase IS66 central" evidence="1">
    <location>
        <begin position="2"/>
        <end position="108"/>
    </location>
</feature>
<dbReference type="InterPro" id="IPR039552">
    <property type="entry name" value="IS66_C"/>
</dbReference>
<evidence type="ECO:0000313" key="4">
    <source>
        <dbReference type="Proteomes" id="UP000237968"/>
    </source>
</evidence>
<dbReference type="Pfam" id="PF13817">
    <property type="entry name" value="DDE_Tnp_IS66_C"/>
    <property type="match status" value="1"/>
</dbReference>
<gene>
    <name evidence="3" type="ORF">ENSA5_17890</name>
</gene>
<protein>
    <submittedName>
        <fullName evidence="3">Transposase IS66 family protein</fullName>
    </submittedName>
</protein>
<dbReference type="InterPro" id="IPR004291">
    <property type="entry name" value="Transposase_IS66_central"/>
</dbReference>
<feature type="domain" description="Transposase IS66 C-terminal" evidence="2">
    <location>
        <begin position="115"/>
        <end position="152"/>
    </location>
</feature>
<organism evidence="3 4">
    <name type="scientific">Enhygromyxa salina</name>
    <dbReference type="NCBI Taxonomy" id="215803"/>
    <lineage>
        <taxon>Bacteria</taxon>
        <taxon>Pseudomonadati</taxon>
        <taxon>Myxococcota</taxon>
        <taxon>Polyangia</taxon>
        <taxon>Nannocystales</taxon>
        <taxon>Nannocystaceae</taxon>
        <taxon>Enhygromyxa</taxon>
    </lineage>
</organism>
<dbReference type="InterPro" id="IPR052344">
    <property type="entry name" value="Transposase-related"/>
</dbReference>
<accession>A0A2S9YDL5</accession>